<dbReference type="InterPro" id="IPR037523">
    <property type="entry name" value="VOC_core"/>
</dbReference>
<protein>
    <submittedName>
        <fullName evidence="4">Methylmalonyl-CoA epimerase</fullName>
        <ecNumber evidence="4">5.1.99.1</ecNumber>
    </submittedName>
</protein>
<keyword evidence="2" id="KW-0479">Metal-binding</keyword>
<dbReference type="GO" id="GO:0004493">
    <property type="term" value="F:methylmalonyl-CoA epimerase activity"/>
    <property type="evidence" value="ECO:0007669"/>
    <property type="project" value="UniProtKB-EC"/>
</dbReference>
<dbReference type="PROSITE" id="PS51819">
    <property type="entry name" value="VOC"/>
    <property type="match status" value="1"/>
</dbReference>
<dbReference type="CDD" id="cd07249">
    <property type="entry name" value="MMCE"/>
    <property type="match status" value="1"/>
</dbReference>
<gene>
    <name evidence="4" type="primary">mce</name>
    <name evidence="4" type="ORF">FS935_04240</name>
</gene>
<dbReference type="NCBIfam" id="TIGR03081">
    <property type="entry name" value="metmalonyl_epim"/>
    <property type="match status" value="1"/>
</dbReference>
<dbReference type="PANTHER" id="PTHR43048">
    <property type="entry name" value="METHYLMALONYL-COA EPIMERASE"/>
    <property type="match status" value="1"/>
</dbReference>
<dbReference type="SUPFAM" id="SSF54593">
    <property type="entry name" value="Glyoxalase/Bleomycin resistance protein/Dihydroxybiphenyl dioxygenase"/>
    <property type="match status" value="1"/>
</dbReference>
<dbReference type="GO" id="GO:0046491">
    <property type="term" value="P:L-methylmalonyl-CoA metabolic process"/>
    <property type="evidence" value="ECO:0007669"/>
    <property type="project" value="TreeGrafter"/>
</dbReference>
<reference evidence="4 5" key="1">
    <citation type="journal article" date="2005" name="Int. J. Syst. Evol. Microbiol.">
        <title>Bacillus litoralis sp. nov., isolated from a tidal flat of the Yellow Sea in Korea.</title>
        <authorList>
            <person name="Yoon J.H."/>
            <person name="Oh T.K."/>
        </authorList>
    </citation>
    <scope>NUCLEOTIDE SEQUENCE [LARGE SCALE GENOMIC DNA]</scope>
    <source>
        <strain evidence="4 5">SW-211</strain>
    </source>
</reference>
<dbReference type="AlphaFoldDB" id="A0A5C6W8U9"/>
<dbReference type="RefSeq" id="WP_146946344.1">
    <property type="nucleotide sequence ID" value="NZ_VOQF01000001.1"/>
</dbReference>
<dbReference type="InterPro" id="IPR017515">
    <property type="entry name" value="MeMalonyl-CoA_epimerase"/>
</dbReference>
<evidence type="ECO:0000313" key="4">
    <source>
        <dbReference type="EMBL" id="TXC93405.1"/>
    </source>
</evidence>
<dbReference type="Gene3D" id="3.10.180.10">
    <property type="entry name" value="2,3-Dihydroxybiphenyl 1,2-Dioxygenase, domain 1"/>
    <property type="match status" value="1"/>
</dbReference>
<dbReference type="GO" id="GO:0046872">
    <property type="term" value="F:metal ion binding"/>
    <property type="evidence" value="ECO:0007669"/>
    <property type="project" value="UniProtKB-KW"/>
</dbReference>
<keyword evidence="5" id="KW-1185">Reference proteome</keyword>
<accession>A0A5C6W8U9</accession>
<name>A0A5C6W8U9_9BACI</name>
<evidence type="ECO:0000256" key="2">
    <source>
        <dbReference type="ARBA" id="ARBA00022723"/>
    </source>
</evidence>
<comment type="similarity">
    <text evidence="1">Belongs to the methylmalonyl-CoA epimerase family.</text>
</comment>
<dbReference type="InterPro" id="IPR029068">
    <property type="entry name" value="Glyas_Bleomycin-R_OHBP_Dase"/>
</dbReference>
<keyword evidence="4" id="KW-0413">Isomerase</keyword>
<sequence length="137" mass="15289">MENKVDHIGIAVHSIEKALSFYIDVLKLDLLGFEEVTIQQVKVAFLHAGNTKIELLEPTSQDSPIAKFLAKKGEGIHHIAFGVKNIESRLQEIKELGLPLIDEKPRQGAADMEIAFIHPKAANNVLIELCEKKRGER</sequence>
<dbReference type="InterPro" id="IPR051785">
    <property type="entry name" value="MMCE/EMCE_epimerase"/>
</dbReference>
<dbReference type="EC" id="5.1.99.1" evidence="4"/>
<dbReference type="Proteomes" id="UP000321363">
    <property type="component" value="Unassembled WGS sequence"/>
</dbReference>
<dbReference type="PANTHER" id="PTHR43048:SF3">
    <property type="entry name" value="METHYLMALONYL-COA EPIMERASE, MITOCHONDRIAL"/>
    <property type="match status" value="1"/>
</dbReference>
<dbReference type="OrthoDB" id="9788468at2"/>
<organism evidence="4 5">
    <name type="scientific">Metabacillus litoralis</name>
    <dbReference type="NCBI Taxonomy" id="152268"/>
    <lineage>
        <taxon>Bacteria</taxon>
        <taxon>Bacillati</taxon>
        <taxon>Bacillota</taxon>
        <taxon>Bacilli</taxon>
        <taxon>Bacillales</taxon>
        <taxon>Bacillaceae</taxon>
        <taxon>Metabacillus</taxon>
    </lineage>
</organism>
<feature type="domain" description="VOC" evidence="3">
    <location>
        <begin position="4"/>
        <end position="132"/>
    </location>
</feature>
<dbReference type="Pfam" id="PF13669">
    <property type="entry name" value="Glyoxalase_4"/>
    <property type="match status" value="1"/>
</dbReference>
<proteinExistence type="inferred from homology"/>
<evidence type="ECO:0000313" key="5">
    <source>
        <dbReference type="Proteomes" id="UP000321363"/>
    </source>
</evidence>
<evidence type="ECO:0000256" key="1">
    <source>
        <dbReference type="ARBA" id="ARBA00009308"/>
    </source>
</evidence>
<evidence type="ECO:0000259" key="3">
    <source>
        <dbReference type="PROSITE" id="PS51819"/>
    </source>
</evidence>
<dbReference type="EMBL" id="VOQF01000001">
    <property type="protein sequence ID" value="TXC93405.1"/>
    <property type="molecule type" value="Genomic_DNA"/>
</dbReference>
<comment type="caution">
    <text evidence="4">The sequence shown here is derived from an EMBL/GenBank/DDBJ whole genome shotgun (WGS) entry which is preliminary data.</text>
</comment>